<name>A0AAW5AY95_9BACI</name>
<dbReference type="NCBIfam" id="NF041667">
    <property type="entry name" value="GvpU"/>
    <property type="match status" value="1"/>
</dbReference>
<reference evidence="1 2" key="1">
    <citation type="journal article" date="2022" name="Evol. Bioinform. Online">
        <title>Draft Genome Sequence of Oceanobacillus jordanicus Strain GSFE11, a Halotolerant Plant Growth-Promoting Bacterial Endophyte Isolated From the Jordan Valley.</title>
        <authorList>
            <person name="Alhindi T."/>
            <person name="Albdaiwi R."/>
        </authorList>
    </citation>
    <scope>NUCLEOTIDE SEQUENCE [LARGE SCALE GENOMIC DNA]</scope>
    <source>
        <strain evidence="1 2">GSFE11</strain>
    </source>
</reference>
<organism evidence="1 2">
    <name type="scientific">Oceanobacillus jordanicus</name>
    <dbReference type="NCBI Taxonomy" id="2867266"/>
    <lineage>
        <taxon>Bacteria</taxon>
        <taxon>Bacillati</taxon>
        <taxon>Bacillota</taxon>
        <taxon>Bacilli</taxon>
        <taxon>Bacillales</taxon>
        <taxon>Bacillaceae</taxon>
        <taxon>Oceanobacillus</taxon>
    </lineage>
</organism>
<dbReference type="InterPro" id="IPR049644">
    <property type="entry name" value="GvpU-like"/>
</dbReference>
<evidence type="ECO:0000313" key="1">
    <source>
        <dbReference type="EMBL" id="MCG3417983.1"/>
    </source>
</evidence>
<proteinExistence type="predicted"/>
<dbReference type="Proteomes" id="UP001199631">
    <property type="component" value="Unassembled WGS sequence"/>
</dbReference>
<gene>
    <name evidence="1" type="ORF">K3T81_02360</name>
</gene>
<sequence>MSESLMKDNILSYFVVASNKHDFNLDISLLVNGALVSGTLISAQDYFQTLSKSFEDGNDISKTVGEQLAKTSESLASQDNPDQPEYIHLKNSQIYFGGNKPTPSKGDILWRGKLSEVDSFFLGKITESKNTSSGK</sequence>
<dbReference type="RefSeq" id="WP_106897996.1">
    <property type="nucleotide sequence ID" value="NZ_JAIFZM010000002.1"/>
</dbReference>
<protein>
    <submittedName>
        <fullName evidence="1">Gas vesicle protein GvpU</fullName>
    </submittedName>
</protein>
<evidence type="ECO:0000313" key="2">
    <source>
        <dbReference type="Proteomes" id="UP001199631"/>
    </source>
</evidence>
<dbReference type="AlphaFoldDB" id="A0AAW5AY95"/>
<dbReference type="EMBL" id="JAIFZM010000002">
    <property type="protein sequence ID" value="MCG3417983.1"/>
    <property type="molecule type" value="Genomic_DNA"/>
</dbReference>
<keyword evidence="2" id="KW-1185">Reference proteome</keyword>
<comment type="caution">
    <text evidence="1">The sequence shown here is derived from an EMBL/GenBank/DDBJ whole genome shotgun (WGS) entry which is preliminary data.</text>
</comment>
<accession>A0AAW5AY95</accession>